<feature type="chain" id="PRO_5021299104" description="Secreted protein" evidence="1">
    <location>
        <begin position="20"/>
        <end position="71"/>
    </location>
</feature>
<accession>A0A4Z2J6D8</accession>
<reference evidence="2 3" key="1">
    <citation type="submission" date="2019-03" db="EMBL/GenBank/DDBJ databases">
        <title>First draft genome of Liparis tanakae, snailfish: a comprehensive survey of snailfish specific genes.</title>
        <authorList>
            <person name="Kim W."/>
            <person name="Song I."/>
            <person name="Jeong J.-H."/>
            <person name="Kim D."/>
            <person name="Kim S."/>
            <person name="Ryu S."/>
            <person name="Song J.Y."/>
            <person name="Lee S.K."/>
        </authorList>
    </citation>
    <scope>NUCLEOTIDE SEQUENCE [LARGE SCALE GENOMIC DNA]</scope>
    <source>
        <tissue evidence="2">Muscle</tissue>
    </source>
</reference>
<evidence type="ECO:0000313" key="2">
    <source>
        <dbReference type="EMBL" id="TNN85218.1"/>
    </source>
</evidence>
<protein>
    <recommendedName>
        <fullName evidence="4">Secreted protein</fullName>
    </recommendedName>
</protein>
<dbReference type="Proteomes" id="UP000314294">
    <property type="component" value="Unassembled WGS sequence"/>
</dbReference>
<evidence type="ECO:0008006" key="4">
    <source>
        <dbReference type="Google" id="ProtNLM"/>
    </source>
</evidence>
<dbReference type="EMBL" id="SRLO01000022">
    <property type="protein sequence ID" value="TNN85218.1"/>
    <property type="molecule type" value="Genomic_DNA"/>
</dbReference>
<evidence type="ECO:0000313" key="3">
    <source>
        <dbReference type="Proteomes" id="UP000314294"/>
    </source>
</evidence>
<organism evidence="2 3">
    <name type="scientific">Liparis tanakae</name>
    <name type="common">Tanaka's snailfish</name>
    <dbReference type="NCBI Taxonomy" id="230148"/>
    <lineage>
        <taxon>Eukaryota</taxon>
        <taxon>Metazoa</taxon>
        <taxon>Chordata</taxon>
        <taxon>Craniata</taxon>
        <taxon>Vertebrata</taxon>
        <taxon>Euteleostomi</taxon>
        <taxon>Actinopterygii</taxon>
        <taxon>Neopterygii</taxon>
        <taxon>Teleostei</taxon>
        <taxon>Neoteleostei</taxon>
        <taxon>Acanthomorphata</taxon>
        <taxon>Eupercaria</taxon>
        <taxon>Perciformes</taxon>
        <taxon>Cottioidei</taxon>
        <taxon>Cottales</taxon>
        <taxon>Liparidae</taxon>
        <taxon>Liparis</taxon>
    </lineage>
</organism>
<proteinExistence type="predicted"/>
<dbReference type="AlphaFoldDB" id="A0A4Z2J6D8"/>
<sequence>MAADVLMMMMMMMMMKMMRELLMQYHQWPPGEIVIKAERCRSSRRANGSSSAWQERLLLFVTQEKGQYCYC</sequence>
<name>A0A4Z2J6D8_9TELE</name>
<evidence type="ECO:0000256" key="1">
    <source>
        <dbReference type="SAM" id="SignalP"/>
    </source>
</evidence>
<feature type="signal peptide" evidence="1">
    <location>
        <begin position="1"/>
        <end position="19"/>
    </location>
</feature>
<comment type="caution">
    <text evidence="2">The sequence shown here is derived from an EMBL/GenBank/DDBJ whole genome shotgun (WGS) entry which is preliminary data.</text>
</comment>
<keyword evidence="1" id="KW-0732">Signal</keyword>
<gene>
    <name evidence="2" type="ORF">EYF80_004568</name>
</gene>
<keyword evidence="3" id="KW-1185">Reference proteome</keyword>